<name>A0A1H7YFP1_9HYPH</name>
<proteinExistence type="predicted"/>
<evidence type="ECO:0000313" key="2">
    <source>
        <dbReference type="Proteomes" id="UP000199664"/>
    </source>
</evidence>
<accession>A0A1H7YFP1</accession>
<dbReference type="InterPro" id="IPR054271">
    <property type="entry name" value="DUF7002"/>
</dbReference>
<dbReference type="Pfam" id="PF22531">
    <property type="entry name" value="DUF7002"/>
    <property type="match status" value="1"/>
</dbReference>
<organism evidence="1 2">
    <name type="scientific">Bosea lupini</name>
    <dbReference type="NCBI Taxonomy" id="1036779"/>
    <lineage>
        <taxon>Bacteria</taxon>
        <taxon>Pseudomonadati</taxon>
        <taxon>Pseudomonadota</taxon>
        <taxon>Alphaproteobacteria</taxon>
        <taxon>Hyphomicrobiales</taxon>
        <taxon>Boseaceae</taxon>
        <taxon>Bosea</taxon>
    </lineage>
</organism>
<keyword evidence="2" id="KW-1185">Reference proteome</keyword>
<dbReference type="AlphaFoldDB" id="A0A1H7YFP1"/>
<evidence type="ECO:0000313" key="1">
    <source>
        <dbReference type="EMBL" id="SEM44158.1"/>
    </source>
</evidence>
<reference evidence="2" key="1">
    <citation type="submission" date="2016-10" db="EMBL/GenBank/DDBJ databases">
        <authorList>
            <person name="Varghese N."/>
            <person name="Submissions S."/>
        </authorList>
    </citation>
    <scope>NUCLEOTIDE SEQUENCE [LARGE SCALE GENOMIC DNA]</scope>
    <source>
        <strain evidence="2">LMG 26383,CCUG 61248,R- 45681</strain>
    </source>
</reference>
<dbReference type="EMBL" id="FOAN01000011">
    <property type="protein sequence ID" value="SEM44158.1"/>
    <property type="molecule type" value="Genomic_DNA"/>
</dbReference>
<dbReference type="RefSeq" id="WP_208862372.1">
    <property type="nucleotide sequence ID" value="NZ_FOAN01000011.1"/>
</dbReference>
<dbReference type="Proteomes" id="UP000199664">
    <property type="component" value="Unassembled WGS sequence"/>
</dbReference>
<evidence type="ECO:0008006" key="3">
    <source>
        <dbReference type="Google" id="ProtNLM"/>
    </source>
</evidence>
<protein>
    <recommendedName>
        <fullName evidence="3">DarT domain-containing protein</fullName>
    </recommendedName>
</protein>
<sequence length="206" mass="23069">MTRRRLACIYHIVDRANWAAVQAEGLLPADMLVRRAHGSNSEALLRSQRRRGETLLPYGVRLRDQEPMPPAALDRCLVGGLSSSDWYALINRGVYFWLDPARLRRHLRALKGPQVLIELDGEALAQSYRADAFVTAFNTGSAMRRAAARGPGTFVPYGDWLEKGWIAEEPRPPSRQTASHPPAELVIRSAIPDCMHYVSSVQHLDC</sequence>
<gene>
    <name evidence="1" type="ORF">SAMN04515666_111156</name>
</gene>